<dbReference type="RefSeq" id="WP_067282348.1">
    <property type="nucleotide sequence ID" value="NZ_LOHS01000107.1"/>
</dbReference>
<dbReference type="AlphaFoldDB" id="A0A177HLL9"/>
<protein>
    <submittedName>
        <fullName evidence="1">Uncharacterized protein</fullName>
    </submittedName>
</protein>
<organism evidence="1 2">
    <name type="scientific">Streptomyces jeddahensis</name>
    <dbReference type="NCBI Taxonomy" id="1716141"/>
    <lineage>
        <taxon>Bacteria</taxon>
        <taxon>Bacillati</taxon>
        <taxon>Actinomycetota</taxon>
        <taxon>Actinomycetes</taxon>
        <taxon>Kitasatosporales</taxon>
        <taxon>Streptomycetaceae</taxon>
        <taxon>Streptomyces</taxon>
    </lineage>
</organism>
<evidence type="ECO:0000313" key="1">
    <source>
        <dbReference type="EMBL" id="OAH11579.1"/>
    </source>
</evidence>
<keyword evidence="2" id="KW-1185">Reference proteome</keyword>
<dbReference type="OrthoDB" id="4320909at2"/>
<dbReference type="EMBL" id="LOHS01000107">
    <property type="protein sequence ID" value="OAH11579.1"/>
    <property type="molecule type" value="Genomic_DNA"/>
</dbReference>
<sequence length="109" mass="11589">MINHLRRLPWNAENGGNAFVTPGDGIVNGIADAMEASMLLTAQEDAKRATALAEDPYVSLAELRVAVKYLAHAVAEAVKVAELRGERLPTTDVATALGEALSVSLRHEP</sequence>
<name>A0A177HLL9_9ACTN</name>
<dbReference type="Proteomes" id="UP000077381">
    <property type="component" value="Unassembled WGS sequence"/>
</dbReference>
<reference evidence="1 2" key="1">
    <citation type="submission" date="2015-12" db="EMBL/GenBank/DDBJ databases">
        <title>Genome sequence of Streptomyces sp. G25.</title>
        <authorList>
            <person name="Poehlein A."/>
            <person name="Roettig A."/>
            <person name="Hiessl S."/>
            <person name="Hauschild P."/>
            <person name="Schauer J."/>
            <person name="Madkour M.H."/>
            <person name="Al-Ansari A.M."/>
            <person name="Almakishah N.H."/>
            <person name="Steinbuechel A."/>
            <person name="Daniel R."/>
        </authorList>
    </citation>
    <scope>NUCLEOTIDE SEQUENCE [LARGE SCALE GENOMIC DNA]</scope>
    <source>
        <strain evidence="2">G25(2015)</strain>
    </source>
</reference>
<comment type="caution">
    <text evidence="1">The sequence shown here is derived from an EMBL/GenBank/DDBJ whole genome shotgun (WGS) entry which is preliminary data.</text>
</comment>
<accession>A0A177HLL9</accession>
<dbReference type="PATRIC" id="fig|1716141.3.peg.5350"/>
<evidence type="ECO:0000313" key="2">
    <source>
        <dbReference type="Proteomes" id="UP000077381"/>
    </source>
</evidence>
<gene>
    <name evidence="1" type="ORF">STSP_50900</name>
</gene>
<proteinExistence type="predicted"/>